<evidence type="ECO:0000256" key="1">
    <source>
        <dbReference type="ARBA" id="ARBA00004167"/>
    </source>
</evidence>
<evidence type="ECO:0000256" key="4">
    <source>
        <dbReference type="ARBA" id="ARBA00023136"/>
    </source>
</evidence>
<keyword evidence="3 5" id="KW-1133">Transmembrane helix</keyword>
<dbReference type="SUPFAM" id="SSF54427">
    <property type="entry name" value="NTF2-like"/>
    <property type="match status" value="1"/>
</dbReference>
<dbReference type="RefSeq" id="WP_186818148.1">
    <property type="nucleotide sequence ID" value="NZ_BJYZ01000134.1"/>
</dbReference>
<keyword evidence="4 5" id="KW-0472">Membrane</keyword>
<keyword evidence="2 5" id="KW-0812">Transmembrane</keyword>
<dbReference type="AlphaFoldDB" id="A0A512E4P6"/>
<comment type="caution">
    <text evidence="7">The sequence shown here is derived from an EMBL/GenBank/DDBJ whole genome shotgun (WGS) entry which is preliminary data.</text>
</comment>
<proteinExistence type="predicted"/>
<accession>A0A512E4P6</accession>
<dbReference type="InterPro" id="IPR032710">
    <property type="entry name" value="NTF2-like_dom_sf"/>
</dbReference>
<evidence type="ECO:0000313" key="8">
    <source>
        <dbReference type="Proteomes" id="UP000321523"/>
    </source>
</evidence>
<organism evidence="7 8">
    <name type="scientific">Skermanella aerolata</name>
    <dbReference type="NCBI Taxonomy" id="393310"/>
    <lineage>
        <taxon>Bacteria</taxon>
        <taxon>Pseudomonadati</taxon>
        <taxon>Pseudomonadota</taxon>
        <taxon>Alphaproteobacteria</taxon>
        <taxon>Rhodospirillales</taxon>
        <taxon>Azospirillaceae</taxon>
        <taxon>Skermanella</taxon>
    </lineage>
</organism>
<keyword evidence="8" id="KW-1185">Reference proteome</keyword>
<name>A0A512E4P6_9PROT</name>
<sequence length="257" mass="29424">MNAIAKRPEPHDDDRVGSVIIPADQLARLYEEQKQERARIRRRDRFKWVIGGSAFAGIVFIAVAEAAVISYLLPLKEIIPITTHVRDDGTTTTAVKWESLSKPVREDTTVNVVWSYVQQRESWSAGNAGWAWTMVSALSAPKVRESFQNWYRADNPQSPAQIYRDMTIEANFVRWEPICPIEKACIADGPPAYRVWFDRVETLPDGKRMPPVRYAATVAIKRNVELPQDRIWQRWTFNAPQIQVIEYAGAQREGVSR</sequence>
<dbReference type="GO" id="GO:0016020">
    <property type="term" value="C:membrane"/>
    <property type="evidence" value="ECO:0007669"/>
    <property type="project" value="UniProtKB-SubCell"/>
</dbReference>
<dbReference type="EMBL" id="BJYZ01000134">
    <property type="protein sequence ID" value="GEO43694.1"/>
    <property type="molecule type" value="Genomic_DNA"/>
</dbReference>
<evidence type="ECO:0000256" key="5">
    <source>
        <dbReference type="SAM" id="Phobius"/>
    </source>
</evidence>
<evidence type="ECO:0000313" key="7">
    <source>
        <dbReference type="EMBL" id="GEO43694.1"/>
    </source>
</evidence>
<feature type="transmembrane region" description="Helical" evidence="5">
    <location>
        <begin position="48"/>
        <end position="73"/>
    </location>
</feature>
<feature type="domain" description="Bacterial virulence protein VirB8" evidence="6">
    <location>
        <begin position="36"/>
        <end position="228"/>
    </location>
</feature>
<gene>
    <name evidence="7" type="ORF">SAE02_78420</name>
</gene>
<dbReference type="Gene3D" id="3.10.450.230">
    <property type="entry name" value="VirB8 protein"/>
    <property type="match status" value="1"/>
</dbReference>
<dbReference type="InterPro" id="IPR007430">
    <property type="entry name" value="VirB8"/>
</dbReference>
<evidence type="ECO:0000256" key="2">
    <source>
        <dbReference type="ARBA" id="ARBA00022692"/>
    </source>
</evidence>
<evidence type="ECO:0000259" key="6">
    <source>
        <dbReference type="Pfam" id="PF04335"/>
    </source>
</evidence>
<dbReference type="Pfam" id="PF04335">
    <property type="entry name" value="VirB8"/>
    <property type="match status" value="1"/>
</dbReference>
<dbReference type="Proteomes" id="UP000321523">
    <property type="component" value="Unassembled WGS sequence"/>
</dbReference>
<evidence type="ECO:0000256" key="3">
    <source>
        <dbReference type="ARBA" id="ARBA00022989"/>
    </source>
</evidence>
<comment type="subcellular location">
    <subcellularLocation>
        <location evidence="1">Membrane</location>
        <topology evidence="1">Single-pass membrane protein</topology>
    </subcellularLocation>
</comment>
<dbReference type="CDD" id="cd16424">
    <property type="entry name" value="VirB8"/>
    <property type="match status" value="1"/>
</dbReference>
<reference evidence="7 8" key="1">
    <citation type="submission" date="2019-07" db="EMBL/GenBank/DDBJ databases">
        <title>Whole genome shotgun sequence of Skermanella aerolata NBRC 106429.</title>
        <authorList>
            <person name="Hosoyama A."/>
            <person name="Uohara A."/>
            <person name="Ohji S."/>
            <person name="Ichikawa N."/>
        </authorList>
    </citation>
    <scope>NUCLEOTIDE SEQUENCE [LARGE SCALE GENOMIC DNA]</scope>
    <source>
        <strain evidence="7 8">NBRC 106429</strain>
    </source>
</reference>
<protein>
    <recommendedName>
        <fullName evidence="6">Bacterial virulence protein VirB8 domain-containing protein</fullName>
    </recommendedName>
</protein>